<dbReference type="InterPro" id="IPR036814">
    <property type="entry name" value="YqcC-like_sf"/>
</dbReference>
<gene>
    <name evidence="2" type="ORF">XM47_09695</name>
</gene>
<dbReference type="InterPro" id="IPR007384">
    <property type="entry name" value="UCP006257"/>
</dbReference>
<dbReference type="InterPro" id="IPR023376">
    <property type="entry name" value="YqcC-like_dom"/>
</dbReference>
<dbReference type="Proteomes" id="UP000037600">
    <property type="component" value="Unassembled WGS sequence"/>
</dbReference>
<dbReference type="STRING" id="1513271.XM47_09695"/>
<dbReference type="Gene3D" id="1.20.1440.40">
    <property type="entry name" value="YqcC-like"/>
    <property type="match status" value="1"/>
</dbReference>
<proteinExistence type="predicted"/>
<evidence type="ECO:0000259" key="1">
    <source>
        <dbReference type="Pfam" id="PF04287"/>
    </source>
</evidence>
<comment type="caution">
    <text evidence="2">The sequence shown here is derived from an EMBL/GenBank/DDBJ whole genome shotgun (WGS) entry which is preliminary data.</text>
</comment>
<reference evidence="2 3" key="1">
    <citation type="submission" date="2015-04" db="EMBL/GenBank/DDBJ databases">
        <title>Draft Genome Sequence of the Novel Agar-Digesting Marine Bacterium Q1.</title>
        <authorList>
            <person name="Li Y."/>
            <person name="Li D."/>
            <person name="Chen G."/>
            <person name="Du Z."/>
        </authorList>
    </citation>
    <scope>NUCLEOTIDE SEQUENCE [LARGE SCALE GENOMIC DNA]</scope>
    <source>
        <strain evidence="2 3">Q1</strain>
    </source>
</reference>
<sequence>MKTTIDTLTALFTELESKLKQANLWASQAPSTEALASQQPFCIDTLKFEQWLQFIFLPKMQYLVAQKLELPKSLCLLPIAEQVYSSTQTEHIDLLSTIKQIDELFAC</sequence>
<dbReference type="PANTHER" id="PTHR39586:SF1">
    <property type="entry name" value="CYTOPLASMIC PROTEIN"/>
    <property type="match status" value="1"/>
</dbReference>
<dbReference type="PATRIC" id="fig|1513271.3.peg.1971"/>
<dbReference type="AlphaFoldDB" id="A0A0J8GRG9"/>
<dbReference type="Pfam" id="PF04287">
    <property type="entry name" value="DUF446"/>
    <property type="match status" value="1"/>
</dbReference>
<dbReference type="GO" id="GO:0044010">
    <property type="term" value="P:single-species biofilm formation"/>
    <property type="evidence" value="ECO:0007669"/>
    <property type="project" value="TreeGrafter"/>
</dbReference>
<dbReference type="RefSeq" id="WP_048692076.1">
    <property type="nucleotide sequence ID" value="NZ_KQ130489.1"/>
</dbReference>
<feature type="domain" description="YqcC-like" evidence="1">
    <location>
        <begin position="9"/>
        <end position="104"/>
    </location>
</feature>
<dbReference type="PIRSF" id="PIRSF006257">
    <property type="entry name" value="UCP006257"/>
    <property type="match status" value="1"/>
</dbReference>
<dbReference type="EMBL" id="LAZL01000012">
    <property type="protein sequence ID" value="KMT65297.1"/>
    <property type="molecule type" value="Genomic_DNA"/>
</dbReference>
<name>A0A0J8GRG9_9ALTE</name>
<keyword evidence="3" id="KW-1185">Reference proteome</keyword>
<dbReference type="PANTHER" id="PTHR39586">
    <property type="entry name" value="CYTOPLASMIC PROTEIN-RELATED"/>
    <property type="match status" value="1"/>
</dbReference>
<evidence type="ECO:0000313" key="2">
    <source>
        <dbReference type="EMBL" id="KMT65297.1"/>
    </source>
</evidence>
<evidence type="ECO:0000313" key="3">
    <source>
        <dbReference type="Proteomes" id="UP000037600"/>
    </source>
</evidence>
<dbReference type="SUPFAM" id="SSF158452">
    <property type="entry name" value="YqcC-like"/>
    <property type="match status" value="1"/>
</dbReference>
<accession>A0A0J8GRG9</accession>
<protein>
    <recommendedName>
        <fullName evidence="1">YqcC-like domain-containing protein</fullName>
    </recommendedName>
</protein>
<organism evidence="2 3">
    <name type="scientific">Catenovulum maritimum</name>
    <dbReference type="NCBI Taxonomy" id="1513271"/>
    <lineage>
        <taxon>Bacteria</taxon>
        <taxon>Pseudomonadati</taxon>
        <taxon>Pseudomonadota</taxon>
        <taxon>Gammaproteobacteria</taxon>
        <taxon>Alteromonadales</taxon>
        <taxon>Alteromonadaceae</taxon>
        <taxon>Catenovulum</taxon>
    </lineage>
</organism>